<evidence type="ECO:0000256" key="4">
    <source>
        <dbReference type="SAM" id="Phobius"/>
    </source>
</evidence>
<dbReference type="InterPro" id="IPR037824">
    <property type="entry name" value="GH94N_2_NdvB"/>
</dbReference>
<feature type="domain" description="Glycosyl hydrolase 94 catalytic" evidence="7">
    <location>
        <begin position="2391"/>
        <end position="2815"/>
    </location>
</feature>
<proteinExistence type="predicted"/>
<feature type="compositionally biased region" description="Basic and acidic residues" evidence="3">
    <location>
        <begin position="1"/>
        <end position="13"/>
    </location>
</feature>
<evidence type="ECO:0000256" key="2">
    <source>
        <dbReference type="ARBA" id="ARBA00022679"/>
    </source>
</evidence>
<dbReference type="InterPro" id="IPR037820">
    <property type="entry name" value="GH94N_NdvB"/>
</dbReference>
<feature type="transmembrane region" description="Helical" evidence="4">
    <location>
        <begin position="843"/>
        <end position="860"/>
    </location>
</feature>
<dbReference type="Gene3D" id="1.50.10.140">
    <property type="match status" value="2"/>
</dbReference>
<dbReference type="SUPFAM" id="SSF74650">
    <property type="entry name" value="Galactose mutarotase-like"/>
    <property type="match status" value="2"/>
</dbReference>
<keyword evidence="1" id="KW-0328">Glycosyltransferase</keyword>
<feature type="region of interest" description="Disordered" evidence="3">
    <location>
        <begin position="1"/>
        <end position="22"/>
    </location>
</feature>
<dbReference type="Proteomes" id="UP001596031">
    <property type="component" value="Unassembled WGS sequence"/>
</dbReference>
<dbReference type="SUPFAM" id="SSF48208">
    <property type="entry name" value="Six-hairpin glycosidases"/>
    <property type="match status" value="1"/>
</dbReference>
<dbReference type="InterPro" id="IPR011013">
    <property type="entry name" value="Gal_mutarotase_sf_dom"/>
</dbReference>
<feature type="transmembrane region" description="Helical" evidence="4">
    <location>
        <begin position="866"/>
        <end position="887"/>
    </location>
</feature>
<dbReference type="CDD" id="cd11753">
    <property type="entry name" value="GH94N_ChvB_NdvB_2_like"/>
    <property type="match status" value="1"/>
</dbReference>
<dbReference type="PANTHER" id="PTHR37469:SF2">
    <property type="entry name" value="CELLOBIONIC ACID PHOSPHORYLASE"/>
    <property type="match status" value="1"/>
</dbReference>
<name>A0ABW0PIZ5_9BURK</name>
<evidence type="ECO:0000256" key="3">
    <source>
        <dbReference type="SAM" id="MobiDB-lite"/>
    </source>
</evidence>
<keyword evidence="9" id="KW-1185">Reference proteome</keyword>
<dbReference type="RefSeq" id="WP_379722718.1">
    <property type="nucleotide sequence ID" value="NZ_JBHSMS010000044.1"/>
</dbReference>
<feature type="domain" description="Glycosyl hydrolase 94 supersandwich" evidence="5">
    <location>
        <begin position="1615"/>
        <end position="1886"/>
    </location>
</feature>
<dbReference type="Pfam" id="PF06165">
    <property type="entry name" value="GH94_b-supersand"/>
    <property type="match status" value="2"/>
</dbReference>
<dbReference type="InterPro" id="IPR019282">
    <property type="entry name" value="Glycoamylase-like_cons_dom"/>
</dbReference>
<dbReference type="SMART" id="SM01068">
    <property type="entry name" value="CBM_X"/>
    <property type="match status" value="2"/>
</dbReference>
<sequence length="2907" mass="313764">MNEELHTKADAPRAGHAPVRDAGVADTAPLRAARLDAAQLAGHARRLAGAHALAHDAASDCLLARLRENGAIIRDACAGLTRAAKTGRLPPAAEQLLDHYHLIAEQVRAARRHLPPAYGRALPCLSAPRPAAGQPRVHHLVRELVAHADSRLEHDSLARSIAAYQEETPLTLGELWAVPIMLRVALVENLRRLAVRLEARLRQRAGAANWSARMLDTAERRPGDLILLVADMARAVQPLSAAFVAELAQRIAGQGAPLEQALAWFGTRLADEGLSIAALVARAADDETLDAASLANSLASLRLLERIDWHGFVETASVVEQALRGDPAGVYAAMDFATRDHYRHAVERLARQCGQSEGEVAAVALALATAPRAPAVGGCDPRTRHVGHYLVGAGLPELRAQLAPAPGMLPALRRAARRRPLVAYLGAIASLTLLITAALLVHAYHGGAGMPLLAGFGLLALFGASELAITLTNLMAARLAAPRPLPRMDYRDGIAQEARTLVAVPALLDSHANVTALCEGLETRYLANRDPQLRFCLLTDFTDAPQETEYGDAELLEQARAAIAALNARHAFDHGVDDAAPAAPGARIEPFLLLHRPRLWSEHEQVWMGRERKRGKLADLNAFLRGGARERFALVEGNIDGLDAVRYVITLDADTQLPIDSARRMVAAMAHPLNRPLLDAGGRRVVQGHALLQPRVTTSLPSARASRYERLCGGVPGIDPYTRLAANLYQDLFGEGSFIGKGIYEVDTVLRVLGERLPDNTVLSHDLLEGCYLRSGVLSDVQLVEAWPARYSDEVARRHRWIRGDWQLAGWLRARVPGRDGGREANPLPALARWKLFDNLRRSLVAPALTANLVLCWALLPGPAFWGAVALSVFFLPAFIHILVTLADKPHAMLWRQHLSNWGHGASASLAQAVLQTAFLPHAAWYSLHAIARTGWRMLVSRKHLLQWKASSLVRASTDVESAWRSMWFAPLLAVVVAVLLTFLHPFALFAAAPLLLLWFLSPLLAWWVSQPFERAAPDLSAGQTAFLARLARRTWAYFEDAVSPATNWLAPSGVQEQPGAMAAHTTSPAHIGWSLLANLTAWDFGFVPQAAVLARVRAAFASMALLDRRHGHFHAGYDTRTLAPLQPARIDTAASGSLAAHLLTLATGLEALADAPIADARSLDGLRATLQVLEEHAQAAPASARKALDACRAALAPARCRNGGTLPGLAECLGAAVRAASMLTATLPPEADGQLRDWAMRLDADCRAARDDLLAQAPWMRAVQEYVFEASLTRIPSLRALAAFAVRAPGGTDAELALAQMVEEGAALARDRLAEIDALAACAREFADMAFGVLRDPDTNLLATGYDLAARRREPGTLDTLASSARLASFVGIARGQLPQEHWFALKRQLCIVGDAQLLLSPSGAMADYLAPQLVMPAFRDTLLDETCHAIVRVQIDYAAQRGLPWGMSESGYHSVDAAGRYRYRAFGVPGTGVTRGLGDDLVVAPHASLLALMVSPEAACANLERMAAEGFSGCHGFYDAIDYTGARLPRGQRHALVRAHRSDHQAMGLLALSCLLHGAPMQRRFAADPELRAALLLLQEPVPLAGAFEAADVDLEARPGTAPEAALPTRTVARVGPPQPQVQLLSNGRYHVMVTSDGAGYSRLDDLALTRWRLDATSDDWGLFCYLRDLDSGALWSSAWQPTLAEPEHYEAMFPEGRAQWLRRDHGIELFTELVVAVEDDVELRRTRLRNLSNRTRRIEVTSYTEPVLSAPAFDDAHPAFSKLFVQTEIVADCNAILCTRRPREAGERTPWLVAAMAVHGGAVTDTSFETSRADFVGRGGRNALPQALVAATPLNGACGCVLDPALAIRRVIALGPGEEVTVDLLLGVAGERGAALALAARYGERAATERAFEQAWTHGQSMLQAANIVEAEAQLYARLAGAVIYPQRALRADAALIAANTRGQSGLWPYAISGDLPIVLVQVLDAANLALARQLLQAHAWWRTRGLAADLVLWCGDGGAPRSIHAQVLELVDAGLLDRPGGVHVQVVDQVPEQDRVLLQAVARVVLLDERGSLAEQLERAGPRAAPAQPLLGATEPPAAAAPTAPGAVEPEPLLDNGIGGFSADGREYRIRIAPGRPTPAPWSNVLAGPHFGSVVSESGQACTWSENAHALRLTPWENDPVGDRGGEVFYLRDEASGVFWSPTALPAPSGGTYLTRHGFGYSVFEHAAHGIHSTLSNFVALDAPLKYAVLRVRNDSKAGRRLSATGYVEWVLGESRAACSPHVVTERDPATGALLARTSWNSDLPGRVACFHVDAGATGFTCDRSEFIGRGGHLGQPRALRHAALAGRLGAAFDPCAALQVAFELAPGEEKTLVFMLGVQGADGAGLVQRHAGLAAADAALEKVRAYWEETLGAVRIETPDPSLDVLANGWLLYQTLACRMWARSGYYQSGGAYGFRDQLQDAMALVHTRPELLREHLLLCAAHQFVEGDVQHWWQPPSNQGVRTRCSDDLLWLPLATCRYIRATGDIGVLGESAPYLEGRALDYGEESYFDAPKVSAQRGDLYQHCVRAIRHSLRFGAHGLPLIGGGDWNDGFDRVGAKGRGESVWLGFFMIEVLGRFAELAGRRADYGFATTCRAAAQALTTQLEHHAWDGEWYRRAWFDDGTPLGSKDNDECRIDLVSQSWSVLSGAAAPERAAQAMAAVDARLVHAEARLIQLLDPPFEAGSMNPGSLRGYAPGVRENGGQATHAALWGAMAFARMGQGERAWELFEMLNPVRLAATADDCARYRLEPYVVAGDVMSAAPHVGRGGWSWYTGSAGWMYRLVVESLLGIERVGEQLVLAPQLPRAWPGFRLQYRYRATTYAIEVRAGDTAALRIDGVDVGGDTVPLADDGRTHRVELHVARKPGASTPAIRTKPHSKTIT</sequence>
<evidence type="ECO:0000313" key="9">
    <source>
        <dbReference type="Proteomes" id="UP001596031"/>
    </source>
</evidence>
<accession>A0ABW0PIZ5</accession>
<comment type="caution">
    <text evidence="8">The sequence shown here is derived from an EMBL/GenBank/DDBJ whole genome shotgun (WGS) entry which is preliminary data.</text>
</comment>
<keyword evidence="2" id="KW-0808">Transferase</keyword>
<dbReference type="InterPro" id="IPR010383">
    <property type="entry name" value="Glyco_hydrolase_94_b-supersand"/>
</dbReference>
<dbReference type="EMBL" id="JBHSMS010000044">
    <property type="protein sequence ID" value="MFC5512430.1"/>
    <property type="molecule type" value="Genomic_DNA"/>
</dbReference>
<feature type="transmembrane region" description="Helical" evidence="4">
    <location>
        <begin position="421"/>
        <end position="444"/>
    </location>
</feature>
<dbReference type="Gene3D" id="2.60.420.10">
    <property type="entry name" value="Maltose phosphorylase, domain 3"/>
    <property type="match status" value="1"/>
</dbReference>
<protein>
    <submittedName>
        <fullName evidence="8">GH36-type glycosyl hydrolase domain-containing protein</fullName>
    </submittedName>
</protein>
<reference evidence="9" key="1">
    <citation type="journal article" date="2019" name="Int. J. Syst. Evol. Microbiol.">
        <title>The Global Catalogue of Microorganisms (GCM) 10K type strain sequencing project: providing services to taxonomists for standard genome sequencing and annotation.</title>
        <authorList>
            <consortium name="The Broad Institute Genomics Platform"/>
            <consortium name="The Broad Institute Genome Sequencing Center for Infectious Disease"/>
            <person name="Wu L."/>
            <person name="Ma J."/>
        </authorList>
    </citation>
    <scope>NUCLEOTIDE SEQUENCE [LARGE SCALE GENOMIC DNA]</scope>
    <source>
        <strain evidence="9">CCUG 38813</strain>
    </source>
</reference>
<feature type="transmembrane region" description="Helical" evidence="4">
    <location>
        <begin position="456"/>
        <end position="481"/>
    </location>
</feature>
<dbReference type="GO" id="GO:0016787">
    <property type="term" value="F:hydrolase activity"/>
    <property type="evidence" value="ECO:0007669"/>
    <property type="project" value="UniProtKB-KW"/>
</dbReference>
<dbReference type="Gene3D" id="2.70.98.40">
    <property type="entry name" value="Glycoside hydrolase, family 65, N-terminal domain"/>
    <property type="match status" value="2"/>
</dbReference>
<feature type="region of interest" description="Disordered" evidence="3">
    <location>
        <begin position="2061"/>
        <end position="2102"/>
    </location>
</feature>
<dbReference type="PANTHER" id="PTHR37469">
    <property type="entry name" value="CELLOBIONIC ACID PHOSPHORYLASE-RELATED"/>
    <property type="match status" value="1"/>
</dbReference>
<dbReference type="InterPro" id="IPR008928">
    <property type="entry name" value="6-hairpin_glycosidase_sf"/>
</dbReference>
<evidence type="ECO:0000313" key="8">
    <source>
        <dbReference type="EMBL" id="MFC5512430.1"/>
    </source>
</evidence>
<evidence type="ECO:0000256" key="1">
    <source>
        <dbReference type="ARBA" id="ARBA00022676"/>
    </source>
</evidence>
<dbReference type="InterPro" id="IPR033432">
    <property type="entry name" value="GH94_catalytic"/>
</dbReference>
<organism evidence="8 9">
    <name type="scientific">Massilia jejuensis</name>
    <dbReference type="NCBI Taxonomy" id="648894"/>
    <lineage>
        <taxon>Bacteria</taxon>
        <taxon>Pseudomonadati</taxon>
        <taxon>Pseudomonadota</taxon>
        <taxon>Betaproteobacteria</taxon>
        <taxon>Burkholderiales</taxon>
        <taxon>Oxalobacteraceae</taxon>
        <taxon>Telluria group</taxon>
        <taxon>Massilia</taxon>
    </lineage>
</organism>
<evidence type="ECO:0000259" key="5">
    <source>
        <dbReference type="Pfam" id="PF06165"/>
    </source>
</evidence>
<dbReference type="InterPro" id="IPR052047">
    <property type="entry name" value="GH94_Enzymes"/>
</dbReference>
<dbReference type="CDD" id="cd11756">
    <property type="entry name" value="GH94N_ChvB_NdvB_1_like"/>
    <property type="match status" value="1"/>
</dbReference>
<dbReference type="InterPro" id="IPR037018">
    <property type="entry name" value="GH65_N"/>
</dbReference>
<keyword evidence="4" id="KW-0812">Transmembrane</keyword>
<feature type="compositionally biased region" description="Low complexity" evidence="3">
    <location>
        <begin position="2073"/>
        <end position="2095"/>
    </location>
</feature>
<feature type="domain" description="Glycosyl hydrolase 94 supersandwich" evidence="5">
    <location>
        <begin position="2110"/>
        <end position="2364"/>
    </location>
</feature>
<feature type="domain" description="Glycoamylase-like" evidence="6">
    <location>
        <begin position="1381"/>
        <end position="1553"/>
    </location>
</feature>
<keyword evidence="4" id="KW-1133">Transmembrane helix</keyword>
<feature type="transmembrane region" description="Helical" evidence="4">
    <location>
        <begin position="967"/>
        <end position="984"/>
    </location>
</feature>
<gene>
    <name evidence="8" type="ORF">ACFPOU_14995</name>
</gene>
<evidence type="ECO:0000259" key="7">
    <source>
        <dbReference type="Pfam" id="PF17167"/>
    </source>
</evidence>
<dbReference type="Gene3D" id="1.50.10.10">
    <property type="match status" value="1"/>
</dbReference>
<evidence type="ECO:0000259" key="6">
    <source>
        <dbReference type="Pfam" id="PF10091"/>
    </source>
</evidence>
<dbReference type="InterPro" id="IPR012341">
    <property type="entry name" value="6hp_glycosidase-like_sf"/>
</dbReference>
<dbReference type="Pfam" id="PF17167">
    <property type="entry name" value="Glyco_hydro_94"/>
    <property type="match status" value="1"/>
</dbReference>
<keyword evidence="4" id="KW-0472">Membrane</keyword>
<dbReference type="Pfam" id="PF10091">
    <property type="entry name" value="Glycoamylase"/>
    <property type="match status" value="1"/>
</dbReference>
<keyword evidence="8" id="KW-0378">Hydrolase</keyword>